<comment type="similarity">
    <text evidence="1">Belongs to the mTERF family.</text>
</comment>
<dbReference type="PANTHER" id="PTHR13068:SF216">
    <property type="match status" value="1"/>
</dbReference>
<sequence>MLRLRSCTLAHLLSSPAASPASPLHRLLSAAAPAISPSDGFAAEEYLVSTCGLTRAQAVKASRKLSHLKSPSKPDSVLAFLAGLGLSGAGVASLVAKDPRLLCAGVHKSLAPNVADLTSLGWSHSEVAQVVAIAGANLRPRSVVSKLQYFRWLFGSFENLLRALKFNSNLLQHNLERAVKPNATFPSCHTIFSLVEKEFMERYICPHMEATPHLAEDYAAACRGAMPTSFRFT</sequence>
<keyword evidence="2" id="KW-0805">Transcription regulation</keyword>
<keyword evidence="2" id="KW-0804">Transcription</keyword>
<dbReference type="AlphaFoldDB" id="N1QTA1"/>
<keyword evidence="2" id="KW-0806">Transcription termination</keyword>
<protein>
    <submittedName>
        <fullName evidence="4">Uncharacterized protein</fullName>
    </submittedName>
</protein>
<dbReference type="InterPro" id="IPR038538">
    <property type="entry name" value="MTERF_sf"/>
</dbReference>
<evidence type="ECO:0000256" key="3">
    <source>
        <dbReference type="ARBA" id="ARBA00022946"/>
    </source>
</evidence>
<dbReference type="Gene3D" id="1.25.70.10">
    <property type="entry name" value="Transcription termination factor 3, mitochondrial"/>
    <property type="match status" value="1"/>
</dbReference>
<organism evidence="4">
    <name type="scientific">Aegilops tauschii</name>
    <name type="common">Tausch's goatgrass</name>
    <name type="synonym">Aegilops squarrosa</name>
    <dbReference type="NCBI Taxonomy" id="37682"/>
    <lineage>
        <taxon>Eukaryota</taxon>
        <taxon>Viridiplantae</taxon>
        <taxon>Streptophyta</taxon>
        <taxon>Embryophyta</taxon>
        <taxon>Tracheophyta</taxon>
        <taxon>Spermatophyta</taxon>
        <taxon>Magnoliopsida</taxon>
        <taxon>Liliopsida</taxon>
        <taxon>Poales</taxon>
        <taxon>Poaceae</taxon>
        <taxon>BOP clade</taxon>
        <taxon>Pooideae</taxon>
        <taxon>Triticodae</taxon>
        <taxon>Triticeae</taxon>
        <taxon>Triticinae</taxon>
        <taxon>Aegilops</taxon>
    </lineage>
</organism>
<proteinExistence type="inferred from homology"/>
<dbReference type="EnsemblPlants" id="EMT02855">
    <property type="protein sequence ID" value="EMT02855"/>
    <property type="gene ID" value="F775_23368"/>
</dbReference>
<name>N1QTA1_AEGTA</name>
<dbReference type="GO" id="GO:0003676">
    <property type="term" value="F:nucleic acid binding"/>
    <property type="evidence" value="ECO:0007669"/>
    <property type="project" value="InterPro"/>
</dbReference>
<accession>N1QTA1</accession>
<dbReference type="PANTHER" id="PTHR13068">
    <property type="entry name" value="CGI-12 PROTEIN-RELATED"/>
    <property type="match status" value="1"/>
</dbReference>
<dbReference type="GO" id="GO:0006353">
    <property type="term" value="P:DNA-templated transcription termination"/>
    <property type="evidence" value="ECO:0007669"/>
    <property type="project" value="UniProtKB-KW"/>
</dbReference>
<dbReference type="ExpressionAtlas" id="N1QTA1">
    <property type="expression patterns" value="baseline"/>
</dbReference>
<reference evidence="4" key="1">
    <citation type="submission" date="2015-06" db="UniProtKB">
        <authorList>
            <consortium name="EnsemblPlants"/>
        </authorList>
    </citation>
    <scope>IDENTIFICATION</scope>
</reference>
<evidence type="ECO:0000256" key="1">
    <source>
        <dbReference type="ARBA" id="ARBA00007692"/>
    </source>
</evidence>
<evidence type="ECO:0000256" key="2">
    <source>
        <dbReference type="ARBA" id="ARBA00022472"/>
    </source>
</evidence>
<keyword evidence="3" id="KW-0809">Transit peptide</keyword>
<evidence type="ECO:0000313" key="4">
    <source>
        <dbReference type="EnsemblPlants" id="EMT02855"/>
    </source>
</evidence>
<dbReference type="InterPro" id="IPR003690">
    <property type="entry name" value="MTERF"/>
</dbReference>